<dbReference type="EMBL" id="QEAP01000083">
    <property type="protein sequence ID" value="TPX75380.1"/>
    <property type="molecule type" value="Genomic_DNA"/>
</dbReference>
<name>A0A507FI46_9FUNG</name>
<dbReference type="InterPro" id="IPR000719">
    <property type="entry name" value="Prot_kinase_dom"/>
</dbReference>
<dbReference type="GO" id="GO:0004691">
    <property type="term" value="F:cAMP-dependent protein kinase activity"/>
    <property type="evidence" value="ECO:0007669"/>
    <property type="project" value="UniProtKB-EC"/>
</dbReference>
<protein>
    <recommendedName>
        <fullName evidence="1">cAMP-dependent protein kinase</fullName>
        <ecNumber evidence="1">2.7.11.11</ecNumber>
    </recommendedName>
</protein>
<gene>
    <name evidence="13" type="ORF">CcCBS67573_g03364</name>
</gene>
<accession>A0A507FI46</accession>
<evidence type="ECO:0000256" key="2">
    <source>
        <dbReference type="ARBA" id="ARBA00022527"/>
    </source>
</evidence>
<proteinExistence type="predicted"/>
<feature type="domain" description="AGC-kinase C-terminal" evidence="12">
    <location>
        <begin position="588"/>
        <end position="661"/>
    </location>
</feature>
<keyword evidence="14" id="KW-1185">Reference proteome</keyword>
<reference evidence="13 14" key="1">
    <citation type="journal article" date="2019" name="Sci. Rep.">
        <title>Comparative genomics of chytrid fungi reveal insights into the obligate biotrophic and pathogenic lifestyle of Synchytrium endobioticum.</title>
        <authorList>
            <person name="van de Vossenberg B.T.L.H."/>
            <person name="Warris S."/>
            <person name="Nguyen H.D.T."/>
            <person name="van Gent-Pelzer M.P.E."/>
            <person name="Joly D.L."/>
            <person name="van de Geest H.C."/>
            <person name="Bonants P.J.M."/>
            <person name="Smith D.S."/>
            <person name="Levesque C.A."/>
            <person name="van der Lee T.A.J."/>
        </authorList>
    </citation>
    <scope>NUCLEOTIDE SEQUENCE [LARGE SCALE GENOMIC DNA]</scope>
    <source>
        <strain evidence="13 14">CBS 675.73</strain>
    </source>
</reference>
<feature type="region of interest" description="Disordered" evidence="10">
    <location>
        <begin position="220"/>
        <end position="288"/>
    </location>
</feature>
<evidence type="ECO:0000256" key="10">
    <source>
        <dbReference type="SAM" id="MobiDB-lite"/>
    </source>
</evidence>
<keyword evidence="5" id="KW-0418">Kinase</keyword>
<comment type="caution">
    <text evidence="13">The sequence shown here is derived from an EMBL/GenBank/DDBJ whole genome shotgun (WGS) entry which is preliminary data.</text>
</comment>
<dbReference type="SMART" id="SM00220">
    <property type="entry name" value="S_TKc"/>
    <property type="match status" value="1"/>
</dbReference>
<evidence type="ECO:0000313" key="14">
    <source>
        <dbReference type="Proteomes" id="UP000320333"/>
    </source>
</evidence>
<dbReference type="AlphaFoldDB" id="A0A507FI46"/>
<feature type="compositionally biased region" description="Low complexity" evidence="10">
    <location>
        <begin position="228"/>
        <end position="247"/>
    </location>
</feature>
<evidence type="ECO:0000256" key="6">
    <source>
        <dbReference type="ARBA" id="ARBA00022840"/>
    </source>
</evidence>
<dbReference type="GO" id="GO:0005952">
    <property type="term" value="C:cAMP-dependent protein kinase complex"/>
    <property type="evidence" value="ECO:0007669"/>
    <property type="project" value="TreeGrafter"/>
</dbReference>
<evidence type="ECO:0000256" key="8">
    <source>
        <dbReference type="ARBA" id="ARBA00047454"/>
    </source>
</evidence>
<feature type="domain" description="Protein kinase" evidence="11">
    <location>
        <begin position="333"/>
        <end position="587"/>
    </location>
</feature>
<dbReference type="Gene3D" id="1.10.510.10">
    <property type="entry name" value="Transferase(Phosphotransferase) domain 1"/>
    <property type="match status" value="1"/>
</dbReference>
<dbReference type="GO" id="GO:0005524">
    <property type="term" value="F:ATP binding"/>
    <property type="evidence" value="ECO:0007669"/>
    <property type="project" value="UniProtKB-UniRule"/>
</dbReference>
<feature type="compositionally biased region" description="Basic and acidic residues" evidence="10">
    <location>
        <begin position="88"/>
        <end position="111"/>
    </location>
</feature>
<feature type="compositionally biased region" description="Basic and acidic residues" evidence="10">
    <location>
        <begin position="10"/>
        <end position="21"/>
    </location>
</feature>
<dbReference type="GO" id="GO:0005634">
    <property type="term" value="C:nucleus"/>
    <property type="evidence" value="ECO:0007669"/>
    <property type="project" value="TreeGrafter"/>
</dbReference>
<dbReference type="PROSITE" id="PS00107">
    <property type="entry name" value="PROTEIN_KINASE_ATP"/>
    <property type="match status" value="1"/>
</dbReference>
<dbReference type="EC" id="2.7.11.11" evidence="1"/>
<evidence type="ECO:0000259" key="12">
    <source>
        <dbReference type="PROSITE" id="PS51285"/>
    </source>
</evidence>
<comment type="catalytic activity">
    <reaction evidence="7">
        <text>L-threonyl-[protein] + ATP = O-phospho-L-threonyl-[protein] + ADP + H(+)</text>
        <dbReference type="Rhea" id="RHEA:46608"/>
        <dbReference type="Rhea" id="RHEA-COMP:11060"/>
        <dbReference type="Rhea" id="RHEA-COMP:11605"/>
        <dbReference type="ChEBI" id="CHEBI:15378"/>
        <dbReference type="ChEBI" id="CHEBI:30013"/>
        <dbReference type="ChEBI" id="CHEBI:30616"/>
        <dbReference type="ChEBI" id="CHEBI:61977"/>
        <dbReference type="ChEBI" id="CHEBI:456216"/>
        <dbReference type="EC" id="2.7.11.11"/>
    </reaction>
</comment>
<evidence type="ECO:0000256" key="4">
    <source>
        <dbReference type="ARBA" id="ARBA00022741"/>
    </source>
</evidence>
<dbReference type="PROSITE" id="PS51285">
    <property type="entry name" value="AGC_KINASE_CTER"/>
    <property type="match status" value="1"/>
</dbReference>
<evidence type="ECO:0000256" key="1">
    <source>
        <dbReference type="ARBA" id="ARBA00012444"/>
    </source>
</evidence>
<feature type="region of interest" description="Disordered" evidence="10">
    <location>
        <begin position="82"/>
        <end position="118"/>
    </location>
</feature>
<dbReference type="InterPro" id="IPR000961">
    <property type="entry name" value="AGC-kinase_C"/>
</dbReference>
<dbReference type="GO" id="GO:0005829">
    <property type="term" value="C:cytosol"/>
    <property type="evidence" value="ECO:0007669"/>
    <property type="project" value="TreeGrafter"/>
</dbReference>
<keyword evidence="3" id="KW-0808">Transferase</keyword>
<feature type="binding site" evidence="9">
    <location>
        <position position="367"/>
    </location>
    <ligand>
        <name>ATP</name>
        <dbReference type="ChEBI" id="CHEBI:30616"/>
    </ligand>
</feature>
<dbReference type="InterPro" id="IPR011009">
    <property type="entry name" value="Kinase-like_dom_sf"/>
</dbReference>
<dbReference type="SUPFAM" id="SSF56112">
    <property type="entry name" value="Protein kinase-like (PK-like)"/>
    <property type="match status" value="1"/>
</dbReference>
<keyword evidence="4 9" id="KW-0547">Nucleotide-binding</keyword>
<evidence type="ECO:0000313" key="13">
    <source>
        <dbReference type="EMBL" id="TPX75380.1"/>
    </source>
</evidence>
<keyword evidence="2" id="KW-0723">Serine/threonine-protein kinase</keyword>
<dbReference type="Proteomes" id="UP000320333">
    <property type="component" value="Unassembled WGS sequence"/>
</dbReference>
<dbReference type="InterPro" id="IPR017441">
    <property type="entry name" value="Protein_kinase_ATP_BS"/>
</dbReference>
<feature type="region of interest" description="Disordered" evidence="10">
    <location>
        <begin position="1"/>
        <end position="37"/>
    </location>
</feature>
<evidence type="ECO:0000256" key="3">
    <source>
        <dbReference type="ARBA" id="ARBA00022679"/>
    </source>
</evidence>
<dbReference type="FunFam" id="1.10.510.10:FF:000008">
    <property type="entry name" value="Non-specific serine/threonine protein kinase"/>
    <property type="match status" value="1"/>
</dbReference>
<dbReference type="FunFam" id="3.30.200.20:FF:000042">
    <property type="entry name" value="Aurora kinase A"/>
    <property type="match status" value="1"/>
</dbReference>
<organism evidence="13 14">
    <name type="scientific">Chytriomyces confervae</name>
    <dbReference type="NCBI Taxonomy" id="246404"/>
    <lineage>
        <taxon>Eukaryota</taxon>
        <taxon>Fungi</taxon>
        <taxon>Fungi incertae sedis</taxon>
        <taxon>Chytridiomycota</taxon>
        <taxon>Chytridiomycota incertae sedis</taxon>
        <taxon>Chytridiomycetes</taxon>
        <taxon>Chytridiales</taxon>
        <taxon>Chytriomycetaceae</taxon>
        <taxon>Chytriomyces</taxon>
    </lineage>
</organism>
<dbReference type="Pfam" id="PF00069">
    <property type="entry name" value="Pkinase"/>
    <property type="match status" value="1"/>
</dbReference>
<dbReference type="PROSITE" id="PS50011">
    <property type="entry name" value="PROTEIN_KINASE_DOM"/>
    <property type="match status" value="1"/>
</dbReference>
<dbReference type="PANTHER" id="PTHR24353:SF153">
    <property type="entry name" value="CAMP-DEPENDENT PROTEIN KINASE CATALYTIC SUBUNIT 1"/>
    <property type="match status" value="1"/>
</dbReference>
<evidence type="ECO:0000256" key="9">
    <source>
        <dbReference type="PROSITE-ProRule" id="PRU10141"/>
    </source>
</evidence>
<feature type="compositionally biased region" description="Gly residues" evidence="10">
    <location>
        <begin position="248"/>
        <end position="270"/>
    </location>
</feature>
<evidence type="ECO:0000256" key="5">
    <source>
        <dbReference type="ARBA" id="ARBA00022777"/>
    </source>
</evidence>
<dbReference type="OrthoDB" id="63267at2759"/>
<evidence type="ECO:0000256" key="7">
    <source>
        <dbReference type="ARBA" id="ARBA00047292"/>
    </source>
</evidence>
<evidence type="ECO:0000259" key="11">
    <source>
        <dbReference type="PROSITE" id="PS50011"/>
    </source>
</evidence>
<keyword evidence="6 9" id="KW-0067">ATP-binding</keyword>
<comment type="catalytic activity">
    <reaction evidence="8">
        <text>L-seryl-[protein] + ATP = O-phospho-L-seryl-[protein] + ADP + H(+)</text>
        <dbReference type="Rhea" id="RHEA:17989"/>
        <dbReference type="Rhea" id="RHEA-COMP:9863"/>
        <dbReference type="Rhea" id="RHEA-COMP:11604"/>
        <dbReference type="ChEBI" id="CHEBI:15378"/>
        <dbReference type="ChEBI" id="CHEBI:29999"/>
        <dbReference type="ChEBI" id="CHEBI:30616"/>
        <dbReference type="ChEBI" id="CHEBI:83421"/>
        <dbReference type="ChEBI" id="CHEBI:456216"/>
        <dbReference type="EC" id="2.7.11.11"/>
    </reaction>
</comment>
<sequence length="661" mass="72450">MEGLFRRASKREVPKEQKITEAAEDTATTAKKGLFRNLSTRLSASKNAIMGESGHSLRQASNNTRSPSIINQDAVVGAKISQYQHSADQPDSRRISEDKESRRHRSEHNLAEEPVASLDLPLTKVQLGRSNTQGQKSSRFNRLDGKEGAAAVGNMLAAKDYNAVTGRTSVTALNKSYGSQANFTASTNQIYPLAENAPPLPTQQPHTESLLPKLPTLKGARAATDQPTSSSMFSGTMSKSTVHLGASSGSGGYPSSGGGHGSGAHHGLGLGQENKLKSGMQGTASSAHLNPDSFLLSTSAQARQDKRAAGLSAYEINATPAAMSSKRYALDDFQIVRRVGRGGFAIVFLVRMKAASGRYYALKAIRKAEVVKLKQEKQIVNEKEILKNVKHNFIVELFYTFQDTHYLYMIMEYIDGGDLFSYLRKVQKFGDEDSKFYAAEVLMSLQYLHSENVIFRDLKPENILLDMTGHVKLADFGFAKVVSGTTKSFCGTPDYIAREIVLNRSYGKGVDWWSFGVLIFELVSGKTPFQSDTADGIYDNIEQCHIGWNPLIKGSCKDIVTRLLEKDPEKRLGSNGDGDEIRAHPWFKTVKWSRAETRGLQPPFLPACEPPEVIERERAARGQMEDYANMLKSGVGGGASAADKRADLSWLQNGVDPFKGF</sequence>
<dbReference type="PANTHER" id="PTHR24353">
    <property type="entry name" value="CYCLIC NUCLEOTIDE-DEPENDENT PROTEIN KINASE"/>
    <property type="match status" value="1"/>
</dbReference>
<dbReference type="Gene3D" id="3.30.200.20">
    <property type="entry name" value="Phosphorylase Kinase, domain 1"/>
    <property type="match status" value="1"/>
</dbReference>
<dbReference type="STRING" id="246404.A0A507FI46"/>